<dbReference type="STRING" id="869209.Tresu_0227"/>
<dbReference type="PROSITE" id="PS50234">
    <property type="entry name" value="VWFA"/>
    <property type="match status" value="1"/>
</dbReference>
<feature type="transmembrane region" description="Helical" evidence="5">
    <location>
        <begin position="6"/>
        <end position="25"/>
    </location>
</feature>
<dbReference type="InterPro" id="IPR050768">
    <property type="entry name" value="UPF0353/GerABKA_families"/>
</dbReference>
<gene>
    <name evidence="7" type="ordered locus">Tresu_0227</name>
</gene>
<dbReference type="OrthoDB" id="6206554at2"/>
<reference evidence="7 8" key="1">
    <citation type="journal article" date="2011" name="Stand. Genomic Sci.">
        <title>Complete genome sequence of Treponema succinifaciens type strain (6091).</title>
        <authorList>
            <person name="Han C."/>
            <person name="Gronow S."/>
            <person name="Teshima H."/>
            <person name="Lapidus A."/>
            <person name="Nolan M."/>
            <person name="Lucas S."/>
            <person name="Hammon N."/>
            <person name="Deshpande S."/>
            <person name="Cheng J.F."/>
            <person name="Zeytun A."/>
            <person name="Tapia R."/>
            <person name="Goodwin L."/>
            <person name="Pitluck S."/>
            <person name="Liolios K."/>
            <person name="Pagani I."/>
            <person name="Ivanova N."/>
            <person name="Mavromatis K."/>
            <person name="Mikhailova N."/>
            <person name="Huntemann M."/>
            <person name="Pati A."/>
            <person name="Chen A."/>
            <person name="Palaniappan K."/>
            <person name="Land M."/>
            <person name="Hauser L."/>
            <person name="Brambilla E.M."/>
            <person name="Rohde M."/>
            <person name="Goker M."/>
            <person name="Woyke T."/>
            <person name="Bristow J."/>
            <person name="Eisen J.A."/>
            <person name="Markowitz V."/>
            <person name="Hugenholtz P."/>
            <person name="Kyrpides N.C."/>
            <person name="Klenk H.P."/>
            <person name="Detter J.C."/>
        </authorList>
    </citation>
    <scope>NUCLEOTIDE SEQUENCE [LARGE SCALE GENOMIC DNA]</scope>
    <source>
        <strain evidence="8">ATCC 33096 / DSM 2489 / 6091</strain>
    </source>
</reference>
<feature type="transmembrane region" description="Helical" evidence="5">
    <location>
        <begin position="305"/>
        <end position="324"/>
    </location>
</feature>
<protein>
    <submittedName>
        <fullName evidence="7">von Willebrand factor type A</fullName>
    </submittedName>
</protein>
<dbReference type="InterPro" id="IPR002035">
    <property type="entry name" value="VWF_A"/>
</dbReference>
<dbReference type="SUPFAM" id="SSF53300">
    <property type="entry name" value="vWA-like"/>
    <property type="match status" value="1"/>
</dbReference>
<keyword evidence="2 5" id="KW-0812">Transmembrane</keyword>
<evidence type="ECO:0000256" key="5">
    <source>
        <dbReference type="SAM" id="Phobius"/>
    </source>
</evidence>
<evidence type="ECO:0000313" key="8">
    <source>
        <dbReference type="Proteomes" id="UP000006852"/>
    </source>
</evidence>
<evidence type="ECO:0000259" key="6">
    <source>
        <dbReference type="PROSITE" id="PS50234"/>
    </source>
</evidence>
<dbReference type="Proteomes" id="UP000006852">
    <property type="component" value="Chromosome"/>
</dbReference>
<organism evidence="7 8">
    <name type="scientific">Treponema succinifaciens (strain ATCC 33096 / DSM 2489 / 6091)</name>
    <dbReference type="NCBI Taxonomy" id="869209"/>
    <lineage>
        <taxon>Bacteria</taxon>
        <taxon>Pseudomonadati</taxon>
        <taxon>Spirochaetota</taxon>
        <taxon>Spirochaetia</taxon>
        <taxon>Spirochaetales</taxon>
        <taxon>Treponemataceae</taxon>
        <taxon>Treponema</taxon>
    </lineage>
</organism>
<keyword evidence="3 5" id="KW-1133">Transmembrane helix</keyword>
<dbReference type="Gene3D" id="3.40.50.410">
    <property type="entry name" value="von Willebrand factor, type A domain"/>
    <property type="match status" value="1"/>
</dbReference>
<dbReference type="InterPro" id="IPR036465">
    <property type="entry name" value="vWFA_dom_sf"/>
</dbReference>
<accession>F2NWZ1</accession>
<dbReference type="PANTHER" id="PTHR22550:SF5">
    <property type="entry name" value="LEUCINE ZIPPER PROTEIN 4"/>
    <property type="match status" value="1"/>
</dbReference>
<dbReference type="RefSeq" id="WP_013700501.1">
    <property type="nucleotide sequence ID" value="NC_015385.1"/>
</dbReference>
<dbReference type="AlphaFoldDB" id="F2NWZ1"/>
<dbReference type="HOGENOM" id="CLU_024570_0_0_12"/>
<dbReference type="Pfam" id="PF13519">
    <property type="entry name" value="VWA_2"/>
    <property type="match status" value="1"/>
</dbReference>
<proteinExistence type="predicted"/>
<dbReference type="GeneID" id="302997466"/>
<evidence type="ECO:0000256" key="4">
    <source>
        <dbReference type="ARBA" id="ARBA00023136"/>
    </source>
</evidence>
<name>F2NWZ1_TRES6</name>
<keyword evidence="4 5" id="KW-0472">Membrane</keyword>
<dbReference type="EMBL" id="CP002631">
    <property type="protein sequence ID" value="AEB13190.1"/>
    <property type="molecule type" value="Genomic_DNA"/>
</dbReference>
<feature type="transmembrane region" description="Helical" evidence="5">
    <location>
        <begin position="54"/>
        <end position="75"/>
    </location>
</feature>
<dbReference type="KEGG" id="tsu:Tresu_0227"/>
<keyword evidence="1" id="KW-1003">Cell membrane</keyword>
<feature type="domain" description="VWFA" evidence="6">
    <location>
        <begin position="92"/>
        <end position="287"/>
    </location>
</feature>
<dbReference type="PANTHER" id="PTHR22550">
    <property type="entry name" value="SPORE GERMINATION PROTEIN"/>
    <property type="match status" value="1"/>
</dbReference>
<dbReference type="eggNOG" id="COG2304">
    <property type="taxonomic scope" value="Bacteria"/>
</dbReference>
<evidence type="ECO:0000256" key="1">
    <source>
        <dbReference type="ARBA" id="ARBA00022475"/>
    </source>
</evidence>
<evidence type="ECO:0000256" key="3">
    <source>
        <dbReference type="ARBA" id="ARBA00022989"/>
    </source>
</evidence>
<dbReference type="SMART" id="SM00327">
    <property type="entry name" value="VWA"/>
    <property type="match status" value="1"/>
</dbReference>
<evidence type="ECO:0000313" key="7">
    <source>
        <dbReference type="EMBL" id="AEB13190.1"/>
    </source>
</evidence>
<evidence type="ECO:0000256" key="2">
    <source>
        <dbReference type="ARBA" id="ARBA00022692"/>
    </source>
</evidence>
<reference evidence="8" key="2">
    <citation type="submission" date="2011-04" db="EMBL/GenBank/DDBJ databases">
        <title>The complete genome of chromosome of Treponema succinifaciens DSM 2489.</title>
        <authorList>
            <person name="Lucas S."/>
            <person name="Copeland A."/>
            <person name="Lapidus A."/>
            <person name="Bruce D."/>
            <person name="Goodwin L."/>
            <person name="Pitluck S."/>
            <person name="Peters L."/>
            <person name="Kyrpides N."/>
            <person name="Mavromatis K."/>
            <person name="Ivanova N."/>
            <person name="Ovchinnikova G."/>
            <person name="Teshima H."/>
            <person name="Detter J.C."/>
            <person name="Tapia R."/>
            <person name="Han C."/>
            <person name="Land M."/>
            <person name="Hauser L."/>
            <person name="Markowitz V."/>
            <person name="Cheng J.-F."/>
            <person name="Hugenholtz P."/>
            <person name="Woyke T."/>
            <person name="Wu D."/>
            <person name="Gronow S."/>
            <person name="Wellnitz S."/>
            <person name="Brambilla E."/>
            <person name="Klenk H.-P."/>
            <person name="Eisen J.A."/>
        </authorList>
    </citation>
    <scope>NUCLEOTIDE SEQUENCE [LARGE SCALE GENOMIC DNA]</scope>
    <source>
        <strain evidence="8">ATCC 33096 / DSM 2489 / 6091</strain>
    </source>
</reference>
<keyword evidence="8" id="KW-1185">Reference proteome</keyword>
<sequence>MFEFENPPAFFLLLLIPVLYILRYIKIFSRLSLPLNLSDWNGSNFKWKGNARKFLSVFGRVVCVLFYICLVFAYADPVFHLQQKVYSSKGASIVFVLDVSPSMAAKDIGSQSRLEAAKNSIVSMAEMNSGSELGLVVMAENAAVLVSPTMDRKFFLNRLKTVSVGELGDGTAIGTGLSSAIYHLEKSKSPKKSIVLITDGENNSGAVHPHTAARLAVNKDISLYILGVGTRGVVPIDYVDPKSNKIYSGYLESKFDTSSIARIASEGNGKFFEIESISALSQAISSISKSENIAQSYYIKNQDIFYYRYFLIAAVVFACIAWIVRRFLLQETL</sequence>